<evidence type="ECO:0000256" key="2">
    <source>
        <dbReference type="ARBA" id="ARBA00023125"/>
    </source>
</evidence>
<evidence type="ECO:0000259" key="5">
    <source>
        <dbReference type="PROSITE" id="PS50977"/>
    </source>
</evidence>
<dbReference type="SUPFAM" id="SSF46689">
    <property type="entry name" value="Homeodomain-like"/>
    <property type="match status" value="1"/>
</dbReference>
<evidence type="ECO:0000313" key="6">
    <source>
        <dbReference type="EMBL" id="MCO1656263.1"/>
    </source>
</evidence>
<dbReference type="PROSITE" id="PS50977">
    <property type="entry name" value="HTH_TETR_2"/>
    <property type="match status" value="1"/>
</dbReference>
<dbReference type="PANTHER" id="PTHR30055:SF238">
    <property type="entry name" value="MYCOFACTOCIN BIOSYNTHESIS TRANSCRIPTIONAL REGULATOR MFTR-RELATED"/>
    <property type="match status" value="1"/>
</dbReference>
<protein>
    <submittedName>
        <fullName evidence="6">TetR/AcrR family transcriptional regulator</fullName>
    </submittedName>
</protein>
<evidence type="ECO:0000256" key="1">
    <source>
        <dbReference type="ARBA" id="ARBA00023015"/>
    </source>
</evidence>
<keyword evidence="2 4" id="KW-0238">DNA-binding</keyword>
<name>A0ABT0ZZT0_9PSEU</name>
<feature type="DNA-binding region" description="H-T-H motif" evidence="4">
    <location>
        <begin position="29"/>
        <end position="48"/>
    </location>
</feature>
<sequence length="189" mass="20699">MARWEPNASRRLMAAALDLFEEHGYDNTTVTGIAERAGLAKSTFFRHYADKREVLFDDDTLAALLVEGIGAAPEGATALDALAHAFDRTGRAVFTNDRREFSARRIAVIAAAPELQERDALKERGLIAAMVDALERRGVPDLTARVAAELGALAFRVAYERWGDPAARDDFDQVLRRALVDVRDAGALC</sequence>
<evidence type="ECO:0000313" key="7">
    <source>
        <dbReference type="Proteomes" id="UP001165283"/>
    </source>
</evidence>
<accession>A0ABT0ZZT0</accession>
<evidence type="ECO:0000256" key="4">
    <source>
        <dbReference type="PROSITE-ProRule" id="PRU00335"/>
    </source>
</evidence>
<proteinExistence type="predicted"/>
<reference evidence="6" key="1">
    <citation type="submission" date="2021-04" db="EMBL/GenBank/DDBJ databases">
        <title>Pseudonocardia sp. nov., isolated from sandy soil of mangrove forest.</title>
        <authorList>
            <person name="Zan Z."/>
            <person name="Huang R."/>
            <person name="Liu W."/>
        </authorList>
    </citation>
    <scope>NUCLEOTIDE SEQUENCE</scope>
    <source>
        <strain evidence="6">S2-4</strain>
    </source>
</reference>
<gene>
    <name evidence="6" type="ORF">KDL28_14475</name>
</gene>
<keyword evidence="1" id="KW-0805">Transcription regulation</keyword>
<dbReference type="Pfam" id="PF00440">
    <property type="entry name" value="TetR_N"/>
    <property type="match status" value="1"/>
</dbReference>
<dbReference type="Proteomes" id="UP001165283">
    <property type="component" value="Unassembled WGS sequence"/>
</dbReference>
<dbReference type="InterPro" id="IPR009057">
    <property type="entry name" value="Homeodomain-like_sf"/>
</dbReference>
<dbReference type="PRINTS" id="PR00455">
    <property type="entry name" value="HTHTETR"/>
</dbReference>
<dbReference type="EMBL" id="JAGSOV010000034">
    <property type="protein sequence ID" value="MCO1656263.1"/>
    <property type="molecule type" value="Genomic_DNA"/>
</dbReference>
<evidence type="ECO:0000256" key="3">
    <source>
        <dbReference type="ARBA" id="ARBA00023163"/>
    </source>
</evidence>
<keyword evidence="7" id="KW-1185">Reference proteome</keyword>
<dbReference type="RefSeq" id="WP_252438827.1">
    <property type="nucleotide sequence ID" value="NZ_JAGSOV010000034.1"/>
</dbReference>
<dbReference type="Gene3D" id="1.10.357.10">
    <property type="entry name" value="Tetracycline Repressor, domain 2"/>
    <property type="match status" value="1"/>
</dbReference>
<organism evidence="6 7">
    <name type="scientific">Pseudonocardia humida</name>
    <dbReference type="NCBI Taxonomy" id="2800819"/>
    <lineage>
        <taxon>Bacteria</taxon>
        <taxon>Bacillati</taxon>
        <taxon>Actinomycetota</taxon>
        <taxon>Actinomycetes</taxon>
        <taxon>Pseudonocardiales</taxon>
        <taxon>Pseudonocardiaceae</taxon>
        <taxon>Pseudonocardia</taxon>
    </lineage>
</organism>
<comment type="caution">
    <text evidence="6">The sequence shown here is derived from an EMBL/GenBank/DDBJ whole genome shotgun (WGS) entry which is preliminary data.</text>
</comment>
<keyword evidence="3" id="KW-0804">Transcription</keyword>
<feature type="domain" description="HTH tetR-type" evidence="5">
    <location>
        <begin position="6"/>
        <end position="66"/>
    </location>
</feature>
<dbReference type="InterPro" id="IPR050109">
    <property type="entry name" value="HTH-type_TetR-like_transc_reg"/>
</dbReference>
<dbReference type="InterPro" id="IPR001647">
    <property type="entry name" value="HTH_TetR"/>
</dbReference>
<dbReference type="PANTHER" id="PTHR30055">
    <property type="entry name" value="HTH-TYPE TRANSCRIPTIONAL REGULATOR RUTR"/>
    <property type="match status" value="1"/>
</dbReference>